<keyword evidence="3" id="KW-1185">Reference proteome</keyword>
<proteinExistence type="predicted"/>
<feature type="transmembrane region" description="Helical" evidence="1">
    <location>
        <begin position="157"/>
        <end position="182"/>
    </location>
</feature>
<gene>
    <name evidence="2" type="ORF">P153DRAFT_422310</name>
</gene>
<reference evidence="2" key="1">
    <citation type="journal article" date="2020" name="Stud. Mycol.">
        <title>101 Dothideomycetes genomes: a test case for predicting lifestyles and emergence of pathogens.</title>
        <authorList>
            <person name="Haridas S."/>
            <person name="Albert R."/>
            <person name="Binder M."/>
            <person name="Bloem J."/>
            <person name="Labutti K."/>
            <person name="Salamov A."/>
            <person name="Andreopoulos B."/>
            <person name="Baker S."/>
            <person name="Barry K."/>
            <person name="Bills G."/>
            <person name="Bluhm B."/>
            <person name="Cannon C."/>
            <person name="Castanera R."/>
            <person name="Culley D."/>
            <person name="Daum C."/>
            <person name="Ezra D."/>
            <person name="Gonzalez J."/>
            <person name="Henrissat B."/>
            <person name="Kuo A."/>
            <person name="Liang C."/>
            <person name="Lipzen A."/>
            <person name="Lutzoni F."/>
            <person name="Magnuson J."/>
            <person name="Mondo S."/>
            <person name="Nolan M."/>
            <person name="Ohm R."/>
            <person name="Pangilinan J."/>
            <person name="Park H.-J."/>
            <person name="Ramirez L."/>
            <person name="Alfaro M."/>
            <person name="Sun H."/>
            <person name="Tritt A."/>
            <person name="Yoshinaga Y."/>
            <person name="Zwiers L.-H."/>
            <person name="Turgeon B."/>
            <person name="Goodwin S."/>
            <person name="Spatafora J."/>
            <person name="Crous P."/>
            <person name="Grigoriev I."/>
        </authorList>
    </citation>
    <scope>NUCLEOTIDE SEQUENCE</scope>
    <source>
        <strain evidence="2">CBS 119687</strain>
    </source>
</reference>
<dbReference type="OrthoDB" id="2126185at2759"/>
<name>A0A6A6AIX8_9PLEO</name>
<feature type="transmembrane region" description="Helical" evidence="1">
    <location>
        <begin position="274"/>
        <end position="299"/>
    </location>
</feature>
<keyword evidence="1" id="KW-0812">Transmembrane</keyword>
<organism evidence="2 3">
    <name type="scientific">Dothidotthia symphoricarpi CBS 119687</name>
    <dbReference type="NCBI Taxonomy" id="1392245"/>
    <lineage>
        <taxon>Eukaryota</taxon>
        <taxon>Fungi</taxon>
        <taxon>Dikarya</taxon>
        <taxon>Ascomycota</taxon>
        <taxon>Pezizomycotina</taxon>
        <taxon>Dothideomycetes</taxon>
        <taxon>Pleosporomycetidae</taxon>
        <taxon>Pleosporales</taxon>
        <taxon>Dothidotthiaceae</taxon>
        <taxon>Dothidotthia</taxon>
    </lineage>
</organism>
<evidence type="ECO:0000313" key="3">
    <source>
        <dbReference type="Proteomes" id="UP000799771"/>
    </source>
</evidence>
<keyword evidence="1" id="KW-1133">Transmembrane helix</keyword>
<protein>
    <submittedName>
        <fullName evidence="2">Uncharacterized protein</fullName>
    </submittedName>
</protein>
<dbReference type="RefSeq" id="XP_033524778.1">
    <property type="nucleotide sequence ID" value="XM_033672359.1"/>
</dbReference>
<keyword evidence="1" id="KW-0472">Membrane</keyword>
<dbReference type="Proteomes" id="UP000799771">
    <property type="component" value="Unassembled WGS sequence"/>
</dbReference>
<dbReference type="AlphaFoldDB" id="A0A6A6AIX8"/>
<evidence type="ECO:0000313" key="2">
    <source>
        <dbReference type="EMBL" id="KAF2130391.1"/>
    </source>
</evidence>
<dbReference type="GeneID" id="54412791"/>
<evidence type="ECO:0000256" key="1">
    <source>
        <dbReference type="SAM" id="Phobius"/>
    </source>
</evidence>
<feature type="transmembrane region" description="Helical" evidence="1">
    <location>
        <begin position="233"/>
        <end position="254"/>
    </location>
</feature>
<feature type="transmembrane region" description="Helical" evidence="1">
    <location>
        <begin position="202"/>
        <end position="221"/>
    </location>
</feature>
<feature type="transmembrane region" description="Helical" evidence="1">
    <location>
        <begin position="59"/>
        <end position="81"/>
    </location>
</feature>
<sequence length="373" mass="41822">MTQPPSPEGSPTNARPYLIFWSYMGTCLLLCIFIIARLAQNATALRKSKTALLPPAQHVRLFAALAAGSLLTTWGFMIRYFQSSYQDWFMSRSHFDLDPQQKHWGLWLRETSLFREAWETVIVGETRYWWSHQIFFFALGLGLYLEQKGVRRGITYTWAFMLLGQIVAISVATNLFLLTVLLSPPLPPASPSTTTTRSPKWLSSWLITLLSIIATVIPAWLLTDAHYWHSPSFMPVLLTPHAALMILPLARIFFPTRSLSGGNTEFLDKAYNRMWQLVLGTGALMLVKTTANAYAVAGFQGIWTTLLGHPAVSSVGFDVIFCWVSWVCWWMLRGGESTGERTMDSVGKLSRGLDEGVSTAVSEGSVDAGTRRR</sequence>
<feature type="transmembrane region" description="Helical" evidence="1">
    <location>
        <begin position="128"/>
        <end position="145"/>
    </location>
</feature>
<dbReference type="EMBL" id="ML977504">
    <property type="protein sequence ID" value="KAF2130391.1"/>
    <property type="molecule type" value="Genomic_DNA"/>
</dbReference>
<accession>A0A6A6AIX8</accession>
<feature type="transmembrane region" description="Helical" evidence="1">
    <location>
        <begin position="20"/>
        <end position="39"/>
    </location>
</feature>